<name>A0A5R8K9Q6_9BACT</name>
<dbReference type="RefSeq" id="WP_138087962.1">
    <property type="nucleotide sequence ID" value="NZ_VAUV01000016.1"/>
</dbReference>
<feature type="region of interest" description="Disordered" evidence="1">
    <location>
        <begin position="1"/>
        <end position="25"/>
    </location>
</feature>
<evidence type="ECO:0000256" key="1">
    <source>
        <dbReference type="SAM" id="MobiDB-lite"/>
    </source>
</evidence>
<dbReference type="OrthoDB" id="177711at2"/>
<dbReference type="Proteomes" id="UP000306196">
    <property type="component" value="Unassembled WGS sequence"/>
</dbReference>
<evidence type="ECO:0000313" key="3">
    <source>
        <dbReference type="EMBL" id="TLD69038.1"/>
    </source>
</evidence>
<dbReference type="SUPFAM" id="SSF48452">
    <property type="entry name" value="TPR-like"/>
    <property type="match status" value="1"/>
</dbReference>
<gene>
    <name evidence="3" type="ORF">FEM03_19410</name>
</gene>
<keyword evidence="2" id="KW-0812">Transmembrane</keyword>
<comment type="caution">
    <text evidence="3">The sequence shown here is derived from an EMBL/GenBank/DDBJ whole genome shotgun (WGS) entry which is preliminary data.</text>
</comment>
<accession>A0A5R8K9Q6</accession>
<dbReference type="EMBL" id="VAUV01000016">
    <property type="protein sequence ID" value="TLD69038.1"/>
    <property type="molecule type" value="Genomic_DNA"/>
</dbReference>
<dbReference type="Gene3D" id="1.25.40.10">
    <property type="entry name" value="Tetratricopeptide repeat domain"/>
    <property type="match status" value="1"/>
</dbReference>
<keyword evidence="4" id="KW-1185">Reference proteome</keyword>
<sequence length="591" mass="65549">MNAPQESPTSPEPDHIQTPVAKSGSTTKTGFPWFLVTVFGSGLIVVAIVAAIIAWPDISRLYHRYKALGLLEKADAALEVEEWQTASDFYSKAYLEASSEPEVIRGIALFMRKTNSDPERSLQFWQQLIDLGAATTQDRIDTAQTYLQLNKSSEARQLLATIPPAERTTKPALEIEAGILNIEGRTAEAATVMRQALRMDPDDPQSRLKLSVLDLRNPLSEVQNAAIDNLWELARGDTDANLAAIDLLARETRLTPQNFAELLDILKNNPKADSRHRYSLLGRMLERHPDDRAAVFAREEAELEGKSPADRIPYLLMLQSINEHPRVLEQLPMDRVLKLREFFSLYVESLAATEQWTVLRNAIRTATSLPISPPDLSLLNARISKGLGESAEVVSRHLLDAAKFATAARDIRSVRRISAIADSMGHPTAALEALRTGANLPQHRVALLEAVLGIQTSQNDSEGMLKTLNDLVETDPTLHYHKEKQLYLKLLLGVEIETIPLKLSDPKIADSIAPAIRQLLNAMSAYRQQNIDDLRTALADLTPDYFQPGQRAVLSGLLNAGGDPRRAFEIAEKVPDSLLLEGERKFLTRAL</sequence>
<organism evidence="3 4">
    <name type="scientific">Phragmitibacter flavus</name>
    <dbReference type="NCBI Taxonomy" id="2576071"/>
    <lineage>
        <taxon>Bacteria</taxon>
        <taxon>Pseudomonadati</taxon>
        <taxon>Verrucomicrobiota</taxon>
        <taxon>Verrucomicrobiia</taxon>
        <taxon>Verrucomicrobiales</taxon>
        <taxon>Verrucomicrobiaceae</taxon>
        <taxon>Phragmitibacter</taxon>
    </lineage>
</organism>
<reference evidence="3 4" key="1">
    <citation type="submission" date="2019-05" db="EMBL/GenBank/DDBJ databases">
        <title>Verrucobacter flavum gen. nov., sp. nov. a new member of the family Verrucomicrobiaceae.</title>
        <authorList>
            <person name="Szuroczki S."/>
            <person name="Abbaszade G."/>
            <person name="Szabo A."/>
            <person name="Felfoldi T."/>
            <person name="Schumann P."/>
            <person name="Boka K."/>
            <person name="Keki Z."/>
            <person name="Toumi M."/>
            <person name="Toth E."/>
        </authorList>
    </citation>
    <scope>NUCLEOTIDE SEQUENCE [LARGE SCALE GENOMIC DNA]</scope>
    <source>
        <strain evidence="3 4">MG-N-17</strain>
    </source>
</reference>
<keyword evidence="2" id="KW-1133">Transmembrane helix</keyword>
<keyword evidence="2" id="KW-0472">Membrane</keyword>
<protein>
    <submittedName>
        <fullName evidence="3">Uncharacterized protein</fullName>
    </submittedName>
</protein>
<evidence type="ECO:0000313" key="4">
    <source>
        <dbReference type="Proteomes" id="UP000306196"/>
    </source>
</evidence>
<dbReference type="AlphaFoldDB" id="A0A5R8K9Q6"/>
<dbReference type="InterPro" id="IPR011990">
    <property type="entry name" value="TPR-like_helical_dom_sf"/>
</dbReference>
<evidence type="ECO:0000256" key="2">
    <source>
        <dbReference type="SAM" id="Phobius"/>
    </source>
</evidence>
<proteinExistence type="predicted"/>
<feature type="transmembrane region" description="Helical" evidence="2">
    <location>
        <begin position="33"/>
        <end position="55"/>
    </location>
</feature>